<dbReference type="GO" id="GO:0005886">
    <property type="term" value="C:plasma membrane"/>
    <property type="evidence" value="ECO:0007669"/>
    <property type="project" value="UniProtKB-SubCell"/>
</dbReference>
<dbReference type="InterPro" id="IPR029044">
    <property type="entry name" value="Nucleotide-diphossugar_trans"/>
</dbReference>
<evidence type="ECO:0000313" key="13">
    <source>
        <dbReference type="Proteomes" id="UP000309550"/>
    </source>
</evidence>
<comment type="caution">
    <text evidence="12">The sequence shown here is derived from an EMBL/GenBank/DDBJ whole genome shotgun (WGS) entry which is preliminary data.</text>
</comment>
<keyword evidence="4 12" id="KW-0808">Transferase</keyword>
<dbReference type="AlphaFoldDB" id="A0A5S3PIE1"/>
<evidence type="ECO:0000256" key="4">
    <source>
        <dbReference type="ARBA" id="ARBA00022679"/>
    </source>
</evidence>
<dbReference type="OrthoDB" id="9807795at2"/>
<organism evidence="12 13">
    <name type="scientific">Sulfitobacter sabulilitoris</name>
    <dbReference type="NCBI Taxonomy" id="2562655"/>
    <lineage>
        <taxon>Bacteria</taxon>
        <taxon>Pseudomonadati</taxon>
        <taxon>Pseudomonadota</taxon>
        <taxon>Alphaproteobacteria</taxon>
        <taxon>Rhodobacterales</taxon>
        <taxon>Roseobacteraceae</taxon>
        <taxon>Sulfitobacter</taxon>
    </lineage>
</organism>
<protein>
    <submittedName>
        <fullName evidence="12">Glycosyltransferase family 2 protein</fullName>
    </submittedName>
</protein>
<keyword evidence="6 10" id="KW-1133">Transmembrane helix</keyword>
<dbReference type="Pfam" id="PF00535">
    <property type="entry name" value="Glycos_transf_2"/>
    <property type="match status" value="1"/>
</dbReference>
<dbReference type="FunFam" id="3.90.550.10:FF:000079">
    <property type="entry name" value="Probable glycosyl transferase"/>
    <property type="match status" value="1"/>
</dbReference>
<keyword evidence="5 10" id="KW-0812">Transmembrane</keyword>
<dbReference type="RefSeq" id="WP_138660215.1">
    <property type="nucleotide sequence ID" value="NZ_VANS01000001.1"/>
</dbReference>
<evidence type="ECO:0000259" key="11">
    <source>
        <dbReference type="Pfam" id="PF00535"/>
    </source>
</evidence>
<sequence>MELSVVVPCYNEEETIPHLVERLAAAIAPWSARAEIILVDDGSSDQTWDRIVAAQAQVPQVRGLRLSANRGHQVALTAGLQAARGARIFMLDADLQDPPEVLTDMMALMDRGYDMVYGRRAARRGETVFKRLSAYLFYRYLNALSDVPIPKDTGDFRLVNRQVLNAVLAMPERARFIRGMFAWAGFRQIGLEYERDARHAGVTKYPLRAMLRLATDALTGFSIKPLRFATRLSFLSLFVTLLMAVYVFGSLYLFSTAPGWASVTLAISFFSGIQLLTLGIMGEYIGRLYTETKRRPLYFLADEIGGEAAARPDTADDAAPAKAQAPVKAQAKG</sequence>
<dbReference type="Gene3D" id="3.90.550.10">
    <property type="entry name" value="Spore Coat Polysaccharide Biosynthesis Protein SpsA, Chain A"/>
    <property type="match status" value="1"/>
</dbReference>
<dbReference type="PANTHER" id="PTHR48090:SF1">
    <property type="entry name" value="PROPHAGE BACTOPRENOL GLUCOSYL TRANSFERASE HOMOLOG"/>
    <property type="match status" value="1"/>
</dbReference>
<name>A0A5S3PIE1_9RHOB</name>
<keyword evidence="7 10" id="KW-0472">Membrane</keyword>
<keyword evidence="13" id="KW-1185">Reference proteome</keyword>
<dbReference type="InterPro" id="IPR050256">
    <property type="entry name" value="Glycosyltransferase_2"/>
</dbReference>
<evidence type="ECO:0000256" key="9">
    <source>
        <dbReference type="SAM" id="MobiDB-lite"/>
    </source>
</evidence>
<evidence type="ECO:0000256" key="1">
    <source>
        <dbReference type="ARBA" id="ARBA00004651"/>
    </source>
</evidence>
<keyword evidence="3" id="KW-0328">Glycosyltransferase</keyword>
<dbReference type="SUPFAM" id="SSF53448">
    <property type="entry name" value="Nucleotide-diphospho-sugar transferases"/>
    <property type="match status" value="1"/>
</dbReference>
<evidence type="ECO:0000256" key="5">
    <source>
        <dbReference type="ARBA" id="ARBA00022692"/>
    </source>
</evidence>
<evidence type="ECO:0000256" key="8">
    <source>
        <dbReference type="ARBA" id="ARBA00038152"/>
    </source>
</evidence>
<comment type="similarity">
    <text evidence="8">Belongs to the glycosyltransferase 2 family. GtrB subfamily.</text>
</comment>
<reference evidence="12 13" key="1">
    <citation type="submission" date="2019-05" db="EMBL/GenBank/DDBJ databases">
        <title>Sulfitobacter sabulilitoris sp. nov., isolated from a marine sand.</title>
        <authorList>
            <person name="Yoon J.-H."/>
        </authorList>
    </citation>
    <scope>NUCLEOTIDE SEQUENCE [LARGE SCALE GENOMIC DNA]</scope>
    <source>
        <strain evidence="12 13">HSMS-29</strain>
    </source>
</reference>
<dbReference type="EMBL" id="VANS01000001">
    <property type="protein sequence ID" value="TMM54041.1"/>
    <property type="molecule type" value="Genomic_DNA"/>
</dbReference>
<comment type="subcellular location">
    <subcellularLocation>
        <location evidence="1">Cell membrane</location>
        <topology evidence="1">Multi-pass membrane protein</topology>
    </subcellularLocation>
</comment>
<feature type="domain" description="Glycosyltransferase 2-like" evidence="11">
    <location>
        <begin position="4"/>
        <end position="166"/>
    </location>
</feature>
<proteinExistence type="inferred from homology"/>
<evidence type="ECO:0000256" key="10">
    <source>
        <dbReference type="SAM" id="Phobius"/>
    </source>
</evidence>
<gene>
    <name evidence="12" type="ORF">FDT80_00075</name>
</gene>
<feature type="region of interest" description="Disordered" evidence="9">
    <location>
        <begin position="311"/>
        <end position="333"/>
    </location>
</feature>
<accession>A0A5S3PIE1</accession>
<dbReference type="GO" id="GO:0016757">
    <property type="term" value="F:glycosyltransferase activity"/>
    <property type="evidence" value="ECO:0007669"/>
    <property type="project" value="UniProtKB-KW"/>
</dbReference>
<keyword evidence="2" id="KW-1003">Cell membrane</keyword>
<feature type="transmembrane region" description="Helical" evidence="10">
    <location>
        <begin position="260"/>
        <end position="285"/>
    </location>
</feature>
<evidence type="ECO:0000313" key="12">
    <source>
        <dbReference type="EMBL" id="TMM54041.1"/>
    </source>
</evidence>
<evidence type="ECO:0000256" key="3">
    <source>
        <dbReference type="ARBA" id="ARBA00022676"/>
    </source>
</evidence>
<evidence type="ECO:0000256" key="7">
    <source>
        <dbReference type="ARBA" id="ARBA00023136"/>
    </source>
</evidence>
<feature type="transmembrane region" description="Helical" evidence="10">
    <location>
        <begin position="232"/>
        <end position="254"/>
    </location>
</feature>
<dbReference type="Proteomes" id="UP000309550">
    <property type="component" value="Unassembled WGS sequence"/>
</dbReference>
<dbReference type="PANTHER" id="PTHR48090">
    <property type="entry name" value="UNDECAPRENYL-PHOSPHATE 4-DEOXY-4-FORMAMIDO-L-ARABINOSE TRANSFERASE-RELATED"/>
    <property type="match status" value="1"/>
</dbReference>
<dbReference type="InterPro" id="IPR001173">
    <property type="entry name" value="Glyco_trans_2-like"/>
</dbReference>
<evidence type="ECO:0000256" key="2">
    <source>
        <dbReference type="ARBA" id="ARBA00022475"/>
    </source>
</evidence>
<evidence type="ECO:0000256" key="6">
    <source>
        <dbReference type="ARBA" id="ARBA00022989"/>
    </source>
</evidence>
<dbReference type="CDD" id="cd04187">
    <property type="entry name" value="DPM1_like_bac"/>
    <property type="match status" value="1"/>
</dbReference>